<dbReference type="Proteomes" id="UP000217448">
    <property type="component" value="Unassembled WGS sequence"/>
</dbReference>
<evidence type="ECO:0000259" key="1">
    <source>
        <dbReference type="Pfam" id="PF13936"/>
    </source>
</evidence>
<sequence>MGRCYLQLSFEGRIKIAKWREAKMPIPEIADRLSRAPSTIYRDLKRNHFDGGDLPEFAGYYALNAQTMSEKRRALHRKMIQHPELKAAVEHGLKAGWSPEQIAGRMRFEGLPVTVSHETIYAHIYGPEGRAEELARHLPSRR</sequence>
<keyword evidence="3" id="KW-1185">Reference proteome</keyword>
<protein>
    <submittedName>
        <fullName evidence="2">IS30 family transposase</fullName>
    </submittedName>
</protein>
<dbReference type="Pfam" id="PF13936">
    <property type="entry name" value="HTH_38"/>
    <property type="match status" value="1"/>
</dbReference>
<feature type="domain" description="Transposase IS30-like HTH" evidence="1">
    <location>
        <begin position="5"/>
        <end position="47"/>
    </location>
</feature>
<evidence type="ECO:0000313" key="2">
    <source>
        <dbReference type="EMBL" id="MCT4372283.1"/>
    </source>
</evidence>
<dbReference type="InterPro" id="IPR009057">
    <property type="entry name" value="Homeodomain-like_sf"/>
</dbReference>
<name>A0ABT2KS79_9RHOB</name>
<gene>
    <name evidence="2" type="ORF">CLG85_018960</name>
</gene>
<dbReference type="InterPro" id="IPR051917">
    <property type="entry name" value="Transposase-Integrase"/>
</dbReference>
<comment type="caution">
    <text evidence="2">The sequence shown here is derived from an EMBL/GenBank/DDBJ whole genome shotgun (WGS) entry which is preliminary data.</text>
</comment>
<dbReference type="SUPFAM" id="SSF46689">
    <property type="entry name" value="Homeodomain-like"/>
    <property type="match status" value="1"/>
</dbReference>
<evidence type="ECO:0000313" key="3">
    <source>
        <dbReference type="Proteomes" id="UP000217448"/>
    </source>
</evidence>
<dbReference type="InterPro" id="IPR025246">
    <property type="entry name" value="IS30-like_HTH"/>
</dbReference>
<feature type="non-terminal residue" evidence="2">
    <location>
        <position position="142"/>
    </location>
</feature>
<proteinExistence type="predicted"/>
<dbReference type="PANTHER" id="PTHR10948">
    <property type="entry name" value="TRANSPOSASE"/>
    <property type="match status" value="1"/>
</dbReference>
<reference evidence="3" key="1">
    <citation type="submission" date="2023-07" db="EMBL/GenBank/DDBJ databases">
        <title>Yangia mangrovi SAOS 153D genome.</title>
        <authorList>
            <person name="Verma A."/>
            <person name="Pal Y."/>
            <person name="Sundharam S."/>
            <person name="Bisht B."/>
            <person name="Srinivasan K."/>
        </authorList>
    </citation>
    <scope>NUCLEOTIDE SEQUENCE [LARGE SCALE GENOMIC DNA]</scope>
    <source>
        <strain evidence="3">SAOS 153D</strain>
    </source>
</reference>
<organism evidence="2 3">
    <name type="scientific">Alloyangia mangrovi</name>
    <dbReference type="NCBI Taxonomy" id="1779329"/>
    <lineage>
        <taxon>Bacteria</taxon>
        <taxon>Pseudomonadati</taxon>
        <taxon>Pseudomonadota</taxon>
        <taxon>Alphaproteobacteria</taxon>
        <taxon>Rhodobacterales</taxon>
        <taxon>Roseobacteraceae</taxon>
        <taxon>Alloyangia</taxon>
    </lineage>
</organism>
<accession>A0ABT2KS79</accession>
<dbReference type="EMBL" id="NTHN02000041">
    <property type="protein sequence ID" value="MCT4372283.1"/>
    <property type="molecule type" value="Genomic_DNA"/>
</dbReference>
<dbReference type="RefSeq" id="WP_260349881.1">
    <property type="nucleotide sequence ID" value="NZ_NTHN02000041.1"/>
</dbReference>
<dbReference type="PANTHER" id="PTHR10948:SF23">
    <property type="entry name" value="TRANSPOSASE INSI FOR INSERTION SEQUENCE ELEMENT IS30A-RELATED"/>
    <property type="match status" value="1"/>
</dbReference>